<evidence type="ECO:0000256" key="2">
    <source>
        <dbReference type="ARBA" id="ARBA00006434"/>
    </source>
</evidence>
<feature type="transmembrane region" description="Helical" evidence="9">
    <location>
        <begin position="77"/>
        <end position="101"/>
    </location>
</feature>
<reference evidence="11" key="1">
    <citation type="journal article" date="2019" name="Int. J. Syst. Evol. Microbiol.">
        <title>The Global Catalogue of Microorganisms (GCM) 10K type strain sequencing project: providing services to taxonomists for standard genome sequencing and annotation.</title>
        <authorList>
            <consortium name="The Broad Institute Genomics Platform"/>
            <consortium name="The Broad Institute Genome Sequencing Center for Infectious Disease"/>
            <person name="Wu L."/>
            <person name="Ma J."/>
        </authorList>
    </citation>
    <scope>NUCLEOTIDE SEQUENCE [LARGE SCALE GENOMIC DNA]</scope>
    <source>
        <strain evidence="11">JCM 3399</strain>
    </source>
</reference>
<dbReference type="Proteomes" id="UP000654471">
    <property type="component" value="Unassembled WGS sequence"/>
</dbReference>
<sequence length="526" mass="54982">MNATVATAVFAGFMVLTVVLGLLAVRGRGAGGGLTEWSVGGRSLGTVFIWVLMAGESYTSFSYLGAAGWGYNFGAPVLYVLAYMSCGYAIGYVVGPMLWAYARRHGLVGITDIVAHRYRRPWLGAAIAVLATVCLLPYIQLQITGMGVVVSTISYGAISLNWAYFIGFAVTTGFVVVSGLRGSAWVSVLKDLLVIVTLGFLAVYVPLHYFGGYGPLLHRIVAEKPEWLTFPGHRSGGLGQVWFITTTLVNSLTVVVFPTTVAGCLGARNADALRRNAIYLPLYNVLLFVPMLLGMAALFVVPGLAGADSNLALFKLVVDSLPAWAVGVIGVAAALSSIVPMAVFMLVIGTMWGRSVLGAIPRFNRGAARSASGGGGGRATGGRQKLWSQLVVVAAGGLALLLTYTAPTTLVRLSLISYEGMAQLVPMLLLGLVWRRLTMYAAVSGLAAGFALVCVLVFGGHDPVWGMNAGIVGLALNVAVALAVTWLGPREAGDDRPDGEVLALDGEFPRGGVPAPGGPVSTPVSR</sequence>
<dbReference type="EMBL" id="BMRP01000036">
    <property type="protein sequence ID" value="GGU90782.1"/>
    <property type="molecule type" value="Genomic_DNA"/>
</dbReference>
<dbReference type="Pfam" id="PF00474">
    <property type="entry name" value="SSF"/>
    <property type="match status" value="1"/>
</dbReference>
<dbReference type="InterPro" id="IPR050277">
    <property type="entry name" value="Sodium:Solute_Symporter"/>
</dbReference>
<evidence type="ECO:0000256" key="9">
    <source>
        <dbReference type="SAM" id="Phobius"/>
    </source>
</evidence>
<feature type="compositionally biased region" description="Low complexity" evidence="8">
    <location>
        <begin position="510"/>
        <end position="526"/>
    </location>
</feature>
<comment type="similarity">
    <text evidence="2 7">Belongs to the sodium:solute symporter (SSF) (TC 2.A.21) family.</text>
</comment>
<feature type="transmembrane region" description="Helical" evidence="9">
    <location>
        <begin position="122"/>
        <end position="141"/>
    </location>
</feature>
<feature type="transmembrane region" description="Helical" evidence="9">
    <location>
        <begin position="437"/>
        <end position="459"/>
    </location>
</feature>
<evidence type="ECO:0000256" key="5">
    <source>
        <dbReference type="ARBA" id="ARBA00022989"/>
    </source>
</evidence>
<organism evidence="10 11">
    <name type="scientific">Streptomyces albospinus</name>
    <dbReference type="NCBI Taxonomy" id="285515"/>
    <lineage>
        <taxon>Bacteria</taxon>
        <taxon>Bacillati</taxon>
        <taxon>Actinomycetota</taxon>
        <taxon>Actinomycetes</taxon>
        <taxon>Kitasatosporales</taxon>
        <taxon>Streptomycetaceae</taxon>
        <taxon>Streptomyces</taxon>
    </lineage>
</organism>
<dbReference type="PROSITE" id="PS50283">
    <property type="entry name" value="NA_SOLUT_SYMP_3"/>
    <property type="match status" value="1"/>
</dbReference>
<dbReference type="RefSeq" id="WP_189306398.1">
    <property type="nucleotide sequence ID" value="NZ_BMRP01000036.1"/>
</dbReference>
<evidence type="ECO:0000313" key="11">
    <source>
        <dbReference type="Proteomes" id="UP000654471"/>
    </source>
</evidence>
<feature type="transmembrane region" description="Helical" evidence="9">
    <location>
        <begin position="321"/>
        <end position="348"/>
    </location>
</feature>
<feature type="transmembrane region" description="Helical" evidence="9">
    <location>
        <begin position="46"/>
        <end position="71"/>
    </location>
</feature>
<evidence type="ECO:0000256" key="8">
    <source>
        <dbReference type="SAM" id="MobiDB-lite"/>
    </source>
</evidence>
<evidence type="ECO:0000256" key="6">
    <source>
        <dbReference type="ARBA" id="ARBA00023136"/>
    </source>
</evidence>
<feature type="transmembrane region" description="Helical" evidence="9">
    <location>
        <begin position="6"/>
        <end position="25"/>
    </location>
</feature>
<keyword evidence="3" id="KW-0813">Transport</keyword>
<dbReference type="PANTHER" id="PTHR48086">
    <property type="entry name" value="SODIUM/PROLINE SYMPORTER-RELATED"/>
    <property type="match status" value="1"/>
</dbReference>
<dbReference type="InterPro" id="IPR001734">
    <property type="entry name" value="Na/solute_symporter"/>
</dbReference>
<dbReference type="InterPro" id="IPR038377">
    <property type="entry name" value="Na/Glc_symporter_sf"/>
</dbReference>
<gene>
    <name evidence="10" type="ORF">GCM10010211_66840</name>
</gene>
<proteinExistence type="inferred from homology"/>
<keyword evidence="4 9" id="KW-0812">Transmembrane</keyword>
<feature type="transmembrane region" description="Helical" evidence="9">
    <location>
        <begin position="465"/>
        <end position="487"/>
    </location>
</feature>
<keyword evidence="5 9" id="KW-1133">Transmembrane helix</keyword>
<evidence type="ECO:0000313" key="10">
    <source>
        <dbReference type="EMBL" id="GGU90782.1"/>
    </source>
</evidence>
<keyword evidence="6 9" id="KW-0472">Membrane</keyword>
<feature type="transmembrane region" description="Helical" evidence="9">
    <location>
        <begin position="277"/>
        <end position="301"/>
    </location>
</feature>
<evidence type="ECO:0000256" key="4">
    <source>
        <dbReference type="ARBA" id="ARBA00022692"/>
    </source>
</evidence>
<comment type="caution">
    <text evidence="10">The sequence shown here is derived from an EMBL/GenBank/DDBJ whole genome shotgun (WGS) entry which is preliminary data.</text>
</comment>
<dbReference type="Gene3D" id="1.20.1730.10">
    <property type="entry name" value="Sodium/glucose cotransporter"/>
    <property type="match status" value="1"/>
</dbReference>
<keyword evidence="11" id="KW-1185">Reference proteome</keyword>
<feature type="transmembrane region" description="Helical" evidence="9">
    <location>
        <begin position="241"/>
        <end position="265"/>
    </location>
</feature>
<evidence type="ECO:0000256" key="1">
    <source>
        <dbReference type="ARBA" id="ARBA00004141"/>
    </source>
</evidence>
<evidence type="ECO:0000256" key="3">
    <source>
        <dbReference type="ARBA" id="ARBA00022448"/>
    </source>
</evidence>
<protein>
    <submittedName>
        <fullName evidence="10">Sodium:solute symporter</fullName>
    </submittedName>
</protein>
<feature type="transmembrane region" description="Helical" evidence="9">
    <location>
        <begin position="192"/>
        <end position="211"/>
    </location>
</feature>
<evidence type="ECO:0000256" key="7">
    <source>
        <dbReference type="RuleBase" id="RU362091"/>
    </source>
</evidence>
<comment type="subcellular location">
    <subcellularLocation>
        <location evidence="1">Membrane</location>
        <topology evidence="1">Multi-pass membrane protein</topology>
    </subcellularLocation>
</comment>
<feature type="region of interest" description="Disordered" evidence="8">
    <location>
        <begin position="506"/>
        <end position="526"/>
    </location>
</feature>
<feature type="transmembrane region" description="Helical" evidence="9">
    <location>
        <begin position="386"/>
        <end position="404"/>
    </location>
</feature>
<name>A0ABQ2VJI0_9ACTN</name>
<dbReference type="PANTHER" id="PTHR48086:SF8">
    <property type="entry name" value="MONOCARBOXYLIC ACID PERMEASE"/>
    <property type="match status" value="1"/>
</dbReference>
<accession>A0ABQ2VJI0</accession>
<feature type="transmembrane region" description="Helical" evidence="9">
    <location>
        <begin position="161"/>
        <end position="180"/>
    </location>
</feature>
<dbReference type="CDD" id="cd10322">
    <property type="entry name" value="SLC5sbd"/>
    <property type="match status" value="1"/>
</dbReference>